<dbReference type="InterPro" id="IPR002220">
    <property type="entry name" value="DapA-like"/>
</dbReference>
<name>A0AAE3NSW2_9RHOB</name>
<feature type="binding site" evidence="4">
    <location>
        <position position="207"/>
    </location>
    <ligand>
        <name>pyruvate</name>
        <dbReference type="ChEBI" id="CHEBI:15361"/>
    </ligand>
</feature>
<feature type="active site" description="Schiff-base intermediate with substrate" evidence="3">
    <location>
        <position position="167"/>
    </location>
</feature>
<dbReference type="PIRSF" id="PIRSF001365">
    <property type="entry name" value="DHDPS"/>
    <property type="match status" value="1"/>
</dbReference>
<dbReference type="CDD" id="cd00408">
    <property type="entry name" value="DHDPS-like"/>
    <property type="match status" value="1"/>
</dbReference>
<dbReference type="GO" id="GO:0008840">
    <property type="term" value="F:4-hydroxy-tetrahydrodipicolinate synthase activity"/>
    <property type="evidence" value="ECO:0007669"/>
    <property type="project" value="TreeGrafter"/>
</dbReference>
<keyword evidence="1 2" id="KW-0456">Lyase</keyword>
<comment type="caution">
    <text evidence="5">The sequence shown here is derived from an EMBL/GenBank/DDBJ whole genome shotgun (WGS) entry which is preliminary data.</text>
</comment>
<comment type="similarity">
    <text evidence="2">Belongs to the DapA family.</text>
</comment>
<dbReference type="InterPro" id="IPR013785">
    <property type="entry name" value="Aldolase_TIM"/>
</dbReference>
<reference evidence="5" key="1">
    <citation type="submission" date="2023-03" db="EMBL/GenBank/DDBJ databases">
        <title>Multiphase analysis and comparison of six strains from genera Psychromarinibacter, Lutimaribacter, and Maritimibacter, including a novel species: Psychromarinibacter sediminicola sp. nov.</title>
        <authorList>
            <person name="Wang Y.-H."/>
            <person name="Ye M.-Q."/>
            <person name="Du Z.-J."/>
        </authorList>
    </citation>
    <scope>NUCLEOTIDE SEQUENCE</scope>
    <source>
        <strain evidence="5">C21-152</strain>
    </source>
</reference>
<proteinExistence type="inferred from homology"/>
<organism evidence="5 6">
    <name type="scientific">Psychromarinibacter sediminicola</name>
    <dbReference type="NCBI Taxonomy" id="3033385"/>
    <lineage>
        <taxon>Bacteria</taxon>
        <taxon>Pseudomonadati</taxon>
        <taxon>Pseudomonadota</taxon>
        <taxon>Alphaproteobacteria</taxon>
        <taxon>Rhodobacterales</taxon>
        <taxon>Paracoccaceae</taxon>
        <taxon>Psychromarinibacter</taxon>
    </lineage>
</organism>
<dbReference type="Pfam" id="PF00701">
    <property type="entry name" value="DHDPS"/>
    <property type="match status" value="1"/>
</dbReference>
<dbReference type="RefSeq" id="WP_275567592.1">
    <property type="nucleotide sequence ID" value="NZ_JARGYC010000028.1"/>
</dbReference>
<dbReference type="Proteomes" id="UP001220964">
    <property type="component" value="Unassembled WGS sequence"/>
</dbReference>
<evidence type="ECO:0000313" key="6">
    <source>
        <dbReference type="Proteomes" id="UP001220964"/>
    </source>
</evidence>
<accession>A0AAE3NSW2</accession>
<dbReference type="EMBL" id="JARGYC010000028">
    <property type="protein sequence ID" value="MDF0601451.1"/>
    <property type="molecule type" value="Genomic_DNA"/>
</dbReference>
<sequence length="289" mass="30053">MSAIGISVAMLSPFTEGGALDTARLSAHATRLLHDGADGVTLFGTTGEGASLTAGERAAGLDAVLSAGVPTEAVTFTVYATAAADAVDQVRTGLAHGVQSFLVPPPFYFPDPDDDGLFRWYAELLADTDAAARIILYHIPQVTGIGLSPALIMRLVDAFPGRVRAVKDSSGDWATAEALLKIEDLPVLVGDERLLHRAAALGAAGSITGCANLYPARLKRVYGTAQEDAALSAAVTAVVSCPVMPALKVLMARMLGDPAWETLRPPLTPVTPEQRAMLLDQAVLEPADG</sequence>
<evidence type="ECO:0000313" key="5">
    <source>
        <dbReference type="EMBL" id="MDF0601451.1"/>
    </source>
</evidence>
<dbReference type="PANTHER" id="PTHR12128">
    <property type="entry name" value="DIHYDRODIPICOLINATE SYNTHASE"/>
    <property type="match status" value="1"/>
</dbReference>
<feature type="binding site" evidence="4">
    <location>
        <position position="46"/>
    </location>
    <ligand>
        <name>pyruvate</name>
        <dbReference type="ChEBI" id="CHEBI:15361"/>
    </ligand>
</feature>
<evidence type="ECO:0000256" key="3">
    <source>
        <dbReference type="PIRSR" id="PIRSR001365-1"/>
    </source>
</evidence>
<keyword evidence="6" id="KW-1185">Reference proteome</keyword>
<evidence type="ECO:0000256" key="2">
    <source>
        <dbReference type="PIRNR" id="PIRNR001365"/>
    </source>
</evidence>
<protein>
    <submittedName>
        <fullName evidence="5">Dihydrodipicolinate synthase family protein</fullName>
    </submittedName>
</protein>
<dbReference type="Gene3D" id="3.20.20.70">
    <property type="entry name" value="Aldolase class I"/>
    <property type="match status" value="1"/>
</dbReference>
<feature type="active site" description="Proton donor/acceptor" evidence="3">
    <location>
        <position position="137"/>
    </location>
</feature>
<dbReference type="PRINTS" id="PR00146">
    <property type="entry name" value="DHPICSNTHASE"/>
</dbReference>
<dbReference type="PANTHER" id="PTHR12128:SF67">
    <property type="entry name" value="BLR3884 PROTEIN"/>
    <property type="match status" value="1"/>
</dbReference>
<dbReference type="AlphaFoldDB" id="A0AAE3NSW2"/>
<gene>
    <name evidence="5" type="ORF">P1J78_11965</name>
</gene>
<dbReference type="SMART" id="SM01130">
    <property type="entry name" value="DHDPS"/>
    <property type="match status" value="1"/>
</dbReference>
<evidence type="ECO:0000256" key="1">
    <source>
        <dbReference type="ARBA" id="ARBA00023239"/>
    </source>
</evidence>
<evidence type="ECO:0000256" key="4">
    <source>
        <dbReference type="PIRSR" id="PIRSR001365-2"/>
    </source>
</evidence>
<dbReference type="SUPFAM" id="SSF51569">
    <property type="entry name" value="Aldolase"/>
    <property type="match status" value="1"/>
</dbReference>